<proteinExistence type="inferred from homology"/>
<sequence>MQAKTLPKKHEKKSELIVSVLHSPVITEKAALLAESNQYVFQVMPSTNKIMIKEAIEGLYNVSVLRVNITTLPGKTRRRGNTTGHTSGIKKAIVKLKEGDKIEIGAN</sequence>
<dbReference type="EMBL" id="PFDW01000069">
    <property type="protein sequence ID" value="PJE57956.1"/>
    <property type="molecule type" value="Genomic_DNA"/>
</dbReference>
<dbReference type="Pfam" id="PF00276">
    <property type="entry name" value="Ribosomal_L23"/>
    <property type="match status" value="1"/>
</dbReference>
<evidence type="ECO:0000256" key="3">
    <source>
        <dbReference type="ARBA" id="ARBA00022884"/>
    </source>
</evidence>
<comment type="similarity">
    <text evidence="1 6">Belongs to the universal ribosomal protein uL23 family.</text>
</comment>
<organism evidence="7 8">
    <name type="scientific">Candidatus Portnoybacteria bacterium CG10_big_fil_rev_8_21_14_0_10_36_7</name>
    <dbReference type="NCBI Taxonomy" id="1974812"/>
    <lineage>
        <taxon>Bacteria</taxon>
        <taxon>Candidatus Portnoyibacteriota</taxon>
    </lineage>
</organism>
<evidence type="ECO:0000313" key="8">
    <source>
        <dbReference type="Proteomes" id="UP000231450"/>
    </source>
</evidence>
<name>A0A2M8KDH0_9BACT</name>
<accession>A0A2M8KDH0</accession>
<keyword evidence="2 6" id="KW-0699">rRNA-binding</keyword>
<dbReference type="GO" id="GO:1990904">
    <property type="term" value="C:ribonucleoprotein complex"/>
    <property type="evidence" value="ECO:0007669"/>
    <property type="project" value="UniProtKB-KW"/>
</dbReference>
<dbReference type="NCBIfam" id="NF004363">
    <property type="entry name" value="PRK05738.2-4"/>
    <property type="match status" value="1"/>
</dbReference>
<dbReference type="FunFam" id="3.30.70.330:FF:000001">
    <property type="entry name" value="50S ribosomal protein L23"/>
    <property type="match status" value="1"/>
</dbReference>
<evidence type="ECO:0000256" key="6">
    <source>
        <dbReference type="HAMAP-Rule" id="MF_01369"/>
    </source>
</evidence>
<dbReference type="InterPro" id="IPR012678">
    <property type="entry name" value="Ribosomal_uL23/eL15/eS24_sf"/>
</dbReference>
<dbReference type="Proteomes" id="UP000231450">
    <property type="component" value="Unassembled WGS sequence"/>
</dbReference>
<dbReference type="AlphaFoldDB" id="A0A2M8KDH0"/>
<evidence type="ECO:0000313" key="7">
    <source>
        <dbReference type="EMBL" id="PJE57956.1"/>
    </source>
</evidence>
<dbReference type="InterPro" id="IPR012677">
    <property type="entry name" value="Nucleotide-bd_a/b_plait_sf"/>
</dbReference>
<evidence type="ECO:0000256" key="4">
    <source>
        <dbReference type="ARBA" id="ARBA00022980"/>
    </source>
</evidence>
<evidence type="ECO:0000256" key="2">
    <source>
        <dbReference type="ARBA" id="ARBA00022730"/>
    </source>
</evidence>
<comment type="subunit">
    <text evidence="6">Part of the 50S ribosomal subunit. Contacts protein L29, and trigger factor when it is bound to the ribosome.</text>
</comment>
<dbReference type="Gene3D" id="3.30.70.330">
    <property type="match status" value="1"/>
</dbReference>
<dbReference type="HAMAP" id="MF_01369_B">
    <property type="entry name" value="Ribosomal_uL23_B"/>
    <property type="match status" value="1"/>
</dbReference>
<keyword evidence="3 6" id="KW-0694">RNA-binding</keyword>
<dbReference type="InterPro" id="IPR013025">
    <property type="entry name" value="Ribosomal_uL23-like"/>
</dbReference>
<dbReference type="PANTHER" id="PTHR11620">
    <property type="entry name" value="60S RIBOSOMAL PROTEIN L23A"/>
    <property type="match status" value="1"/>
</dbReference>
<comment type="caution">
    <text evidence="7">The sequence shown here is derived from an EMBL/GenBank/DDBJ whole genome shotgun (WGS) entry which is preliminary data.</text>
</comment>
<dbReference type="GO" id="GO:0019843">
    <property type="term" value="F:rRNA binding"/>
    <property type="evidence" value="ECO:0007669"/>
    <property type="project" value="UniProtKB-UniRule"/>
</dbReference>
<evidence type="ECO:0000256" key="5">
    <source>
        <dbReference type="ARBA" id="ARBA00023274"/>
    </source>
</evidence>
<dbReference type="GO" id="GO:0006412">
    <property type="term" value="P:translation"/>
    <property type="evidence" value="ECO:0007669"/>
    <property type="project" value="UniProtKB-UniRule"/>
</dbReference>
<keyword evidence="5 6" id="KW-0687">Ribonucleoprotein</keyword>
<protein>
    <recommendedName>
        <fullName evidence="6">Large ribosomal subunit protein uL23</fullName>
    </recommendedName>
</protein>
<gene>
    <name evidence="6" type="primary">rplW</name>
    <name evidence="7" type="ORF">COU81_03340</name>
</gene>
<dbReference type="SUPFAM" id="SSF54189">
    <property type="entry name" value="Ribosomal proteins S24e, L23 and L15e"/>
    <property type="match status" value="1"/>
</dbReference>
<evidence type="ECO:0000256" key="1">
    <source>
        <dbReference type="ARBA" id="ARBA00006700"/>
    </source>
</evidence>
<dbReference type="GO" id="GO:0005840">
    <property type="term" value="C:ribosome"/>
    <property type="evidence" value="ECO:0007669"/>
    <property type="project" value="UniProtKB-KW"/>
</dbReference>
<dbReference type="GO" id="GO:0003735">
    <property type="term" value="F:structural constituent of ribosome"/>
    <property type="evidence" value="ECO:0007669"/>
    <property type="project" value="InterPro"/>
</dbReference>
<reference evidence="8" key="1">
    <citation type="submission" date="2017-09" db="EMBL/GenBank/DDBJ databases">
        <title>Depth-based differentiation of microbial function through sediment-hosted aquifers and enrichment of novel symbionts in the deep terrestrial subsurface.</title>
        <authorList>
            <person name="Probst A.J."/>
            <person name="Ladd B."/>
            <person name="Jarett J.K."/>
            <person name="Geller-Mcgrath D.E."/>
            <person name="Sieber C.M.K."/>
            <person name="Emerson J.B."/>
            <person name="Anantharaman K."/>
            <person name="Thomas B.C."/>
            <person name="Malmstrom R."/>
            <person name="Stieglmeier M."/>
            <person name="Klingl A."/>
            <person name="Woyke T."/>
            <person name="Ryan C.M."/>
            <person name="Banfield J.F."/>
        </authorList>
    </citation>
    <scope>NUCLEOTIDE SEQUENCE [LARGE SCALE GENOMIC DNA]</scope>
</reference>
<keyword evidence="4 6" id="KW-0689">Ribosomal protein</keyword>
<comment type="function">
    <text evidence="6">One of the early assembly proteins it binds 23S rRNA. One of the proteins that surrounds the polypeptide exit tunnel on the outside of the ribosome. Forms the main docking site for trigger factor binding to the ribosome.</text>
</comment>